<feature type="region of interest" description="Disordered" evidence="14">
    <location>
        <begin position="271"/>
        <end position="294"/>
    </location>
</feature>
<evidence type="ECO:0000256" key="4">
    <source>
        <dbReference type="ARBA" id="ARBA00008661"/>
    </source>
</evidence>
<dbReference type="GO" id="GO:0030246">
    <property type="term" value="F:carbohydrate binding"/>
    <property type="evidence" value="ECO:0007669"/>
    <property type="project" value="InterPro"/>
</dbReference>
<keyword evidence="5" id="KW-0328">Glycosyltransferase</keyword>
<keyword evidence="8" id="KW-0735">Signal-anchor</keyword>
<keyword evidence="11 15" id="KW-0472">Membrane</keyword>
<keyword evidence="7 15" id="KW-0812">Transmembrane</keyword>
<evidence type="ECO:0000256" key="8">
    <source>
        <dbReference type="ARBA" id="ARBA00022968"/>
    </source>
</evidence>
<comment type="similarity">
    <text evidence="4">Belongs to the glycosyltransferase 31 family.</text>
</comment>
<dbReference type="CDD" id="cd00070">
    <property type="entry name" value="GLECT"/>
    <property type="match status" value="1"/>
</dbReference>
<gene>
    <name evidence="17" type="ORF">LIER_11129</name>
</gene>
<evidence type="ECO:0000256" key="15">
    <source>
        <dbReference type="SAM" id="Phobius"/>
    </source>
</evidence>
<feature type="region of interest" description="Disordered" evidence="14">
    <location>
        <begin position="131"/>
        <end position="151"/>
    </location>
</feature>
<dbReference type="Pfam" id="PF00337">
    <property type="entry name" value="Gal-bind_lectin"/>
    <property type="match status" value="1"/>
</dbReference>
<dbReference type="GO" id="GO:0000139">
    <property type="term" value="C:Golgi membrane"/>
    <property type="evidence" value="ECO:0007669"/>
    <property type="project" value="UniProtKB-SubCell"/>
</dbReference>
<evidence type="ECO:0000313" key="17">
    <source>
        <dbReference type="EMBL" id="GAA0152719.1"/>
    </source>
</evidence>
<evidence type="ECO:0000313" key="18">
    <source>
        <dbReference type="Proteomes" id="UP001454036"/>
    </source>
</evidence>
<dbReference type="InterPro" id="IPR001079">
    <property type="entry name" value="Galectin_CRD"/>
</dbReference>
<protein>
    <submittedName>
        <fullName evidence="17">Glycosyltransferase</fullName>
    </submittedName>
</protein>
<evidence type="ECO:0000256" key="11">
    <source>
        <dbReference type="ARBA" id="ARBA00023136"/>
    </source>
</evidence>
<evidence type="ECO:0000256" key="7">
    <source>
        <dbReference type="ARBA" id="ARBA00022692"/>
    </source>
</evidence>
<dbReference type="InterPro" id="IPR002659">
    <property type="entry name" value="Glyco_trans_31"/>
</dbReference>
<feature type="compositionally biased region" description="Polar residues" evidence="14">
    <location>
        <begin position="131"/>
        <end position="145"/>
    </location>
</feature>
<accession>A0AAV3PLX8</accession>
<keyword evidence="6" id="KW-0808">Transferase</keyword>
<comment type="cofactor">
    <cofactor evidence="1">
        <name>Mn(2+)</name>
        <dbReference type="ChEBI" id="CHEBI:29035"/>
    </cofactor>
</comment>
<keyword evidence="10" id="KW-0333">Golgi apparatus</keyword>
<name>A0AAV3PLX8_LITER</name>
<dbReference type="Pfam" id="PF01762">
    <property type="entry name" value="Galactosyl_T"/>
    <property type="match status" value="1"/>
</dbReference>
<evidence type="ECO:0000256" key="14">
    <source>
        <dbReference type="SAM" id="MobiDB-lite"/>
    </source>
</evidence>
<sequence length="637" mass="72289">MKRWYGGVFSTSFIMLLLLGYYIVQNPIKENYFTSPVFNYTNTLSTNPLEWITMAAPPADPNPENSAQKVVSIEKISSSLFRPRNYSLEEKESLHTWNHLKELVSHSQVFPNAVDAIREAGGAWNNLMSSVEQERTQSNGSSQRSGKQKQCPHFLSKMNMTALDDNSFKLWVPCGLTQGSSVTIIGIPNGLLGNFKIDLTGEHIPGEPDPPIILHYNVRLHGDKITENPVIVQNTWTVNHDWGEEKRCPPPNPEKNKKVDDLEECNARVGQDVKHGQNRPANVSAKHPVTHNGSNPKKYFPFKQGFLSVATLRVGSEGFQMTVDGRHISSFAYHETLEPWLVSEVRISGDIKLISAVASGLPTSEDSEHMIDLDVLKAPPLSPRKQLDLFIGVFSTANNFKRRMAVRRTWMQYEVVRSGQVAVRFFVGLHKNQMVNDELWDEARTYGDIQLMPFIDYYSIITWKTIAICIFGTEVVSSKFVMKTDDDAFVRVDEILTSLKSVNVTRGLLYGLINSDSHPHRDPDSKWYISPEEWSEETYPPWAHGPGYVVSSDIAKAIYKNHKKGHLKMFKLEDVAMGIWIADMKKKGLEVRYEKDERIFNEGCKDGYVVAHYQSPREMLCLWQKLQEGKRAACCSD</sequence>
<dbReference type="EMBL" id="BAABME010002034">
    <property type="protein sequence ID" value="GAA0152719.1"/>
    <property type="molecule type" value="Genomic_DNA"/>
</dbReference>
<evidence type="ECO:0000256" key="1">
    <source>
        <dbReference type="ARBA" id="ARBA00001936"/>
    </source>
</evidence>
<evidence type="ECO:0000256" key="3">
    <source>
        <dbReference type="ARBA" id="ARBA00004922"/>
    </source>
</evidence>
<feature type="domain" description="Galectin" evidence="16">
    <location>
        <begin position="168"/>
        <end position="359"/>
    </location>
</feature>
<dbReference type="GO" id="GO:1901137">
    <property type="term" value="P:carbohydrate derivative biosynthetic process"/>
    <property type="evidence" value="ECO:0007669"/>
    <property type="project" value="UniProtKB-ARBA"/>
</dbReference>
<keyword evidence="12" id="KW-0325">Glycoprotein</keyword>
<keyword evidence="18" id="KW-1185">Reference proteome</keyword>
<dbReference type="InterPro" id="IPR013320">
    <property type="entry name" value="ConA-like_dom_sf"/>
</dbReference>
<evidence type="ECO:0000256" key="2">
    <source>
        <dbReference type="ARBA" id="ARBA00004323"/>
    </source>
</evidence>
<evidence type="ECO:0000256" key="9">
    <source>
        <dbReference type="ARBA" id="ARBA00022989"/>
    </source>
</evidence>
<evidence type="ECO:0000256" key="5">
    <source>
        <dbReference type="ARBA" id="ARBA00022676"/>
    </source>
</evidence>
<dbReference type="AlphaFoldDB" id="A0AAV3PLX8"/>
<evidence type="ECO:0000259" key="16">
    <source>
        <dbReference type="PROSITE" id="PS51304"/>
    </source>
</evidence>
<dbReference type="Gene3D" id="2.60.120.200">
    <property type="match status" value="1"/>
</dbReference>
<comment type="caution">
    <text evidence="17">The sequence shown here is derived from an EMBL/GenBank/DDBJ whole genome shotgun (WGS) entry which is preliminary data.</text>
</comment>
<evidence type="ECO:0000256" key="12">
    <source>
        <dbReference type="ARBA" id="ARBA00023180"/>
    </source>
</evidence>
<dbReference type="FunFam" id="3.90.550.50:FF:000015">
    <property type="entry name" value="Beta-1,3-galactosyltransferase GALT1"/>
    <property type="match status" value="1"/>
</dbReference>
<dbReference type="SUPFAM" id="SSF49899">
    <property type="entry name" value="Concanavalin A-like lectins/glucanases"/>
    <property type="match status" value="1"/>
</dbReference>
<comment type="subcellular location">
    <subcellularLocation>
        <location evidence="2">Golgi apparatus membrane</location>
        <topology evidence="2">Single-pass type II membrane protein</topology>
    </subcellularLocation>
</comment>
<dbReference type="PANTHER" id="PTHR11214">
    <property type="entry name" value="BETA-1,3-N-ACETYLGLUCOSAMINYLTRANSFERASE"/>
    <property type="match status" value="1"/>
</dbReference>
<evidence type="ECO:0000256" key="6">
    <source>
        <dbReference type="ARBA" id="ARBA00022679"/>
    </source>
</evidence>
<evidence type="ECO:0000256" key="10">
    <source>
        <dbReference type="ARBA" id="ARBA00023034"/>
    </source>
</evidence>
<keyword evidence="13" id="KW-0464">Manganese</keyword>
<proteinExistence type="inferred from homology"/>
<comment type="pathway">
    <text evidence="3">Protein modification; protein glycosylation.</text>
</comment>
<reference evidence="17 18" key="1">
    <citation type="submission" date="2024-01" db="EMBL/GenBank/DDBJ databases">
        <title>The complete chloroplast genome sequence of Lithospermum erythrorhizon: insights into the phylogenetic relationship among Boraginaceae species and the maternal lineages of purple gromwells.</title>
        <authorList>
            <person name="Okada T."/>
            <person name="Watanabe K."/>
        </authorList>
    </citation>
    <scope>NUCLEOTIDE SEQUENCE [LARGE SCALE GENOMIC DNA]</scope>
</reference>
<keyword evidence="9 15" id="KW-1133">Transmembrane helix</keyword>
<dbReference type="GO" id="GO:0008378">
    <property type="term" value="F:galactosyltransferase activity"/>
    <property type="evidence" value="ECO:0007669"/>
    <property type="project" value="UniProtKB-ARBA"/>
</dbReference>
<dbReference type="PANTHER" id="PTHR11214:SF129">
    <property type="entry name" value="BETA-1,3-GALACTOSYLTRANSFERASE GALT1"/>
    <property type="match status" value="1"/>
</dbReference>
<dbReference type="SMART" id="SM00908">
    <property type="entry name" value="Gal-bind_lectin"/>
    <property type="match status" value="1"/>
</dbReference>
<organism evidence="17 18">
    <name type="scientific">Lithospermum erythrorhizon</name>
    <name type="common">Purple gromwell</name>
    <name type="synonym">Lithospermum officinale var. erythrorhizon</name>
    <dbReference type="NCBI Taxonomy" id="34254"/>
    <lineage>
        <taxon>Eukaryota</taxon>
        <taxon>Viridiplantae</taxon>
        <taxon>Streptophyta</taxon>
        <taxon>Embryophyta</taxon>
        <taxon>Tracheophyta</taxon>
        <taxon>Spermatophyta</taxon>
        <taxon>Magnoliopsida</taxon>
        <taxon>eudicotyledons</taxon>
        <taxon>Gunneridae</taxon>
        <taxon>Pentapetalae</taxon>
        <taxon>asterids</taxon>
        <taxon>lamiids</taxon>
        <taxon>Boraginales</taxon>
        <taxon>Boraginaceae</taxon>
        <taxon>Boraginoideae</taxon>
        <taxon>Lithospermeae</taxon>
        <taxon>Lithospermum</taxon>
    </lineage>
</organism>
<dbReference type="Gene3D" id="3.90.550.50">
    <property type="match status" value="1"/>
</dbReference>
<evidence type="ECO:0000256" key="13">
    <source>
        <dbReference type="ARBA" id="ARBA00023211"/>
    </source>
</evidence>
<dbReference type="PROSITE" id="PS51304">
    <property type="entry name" value="GALECTIN"/>
    <property type="match status" value="1"/>
</dbReference>
<feature type="transmembrane region" description="Helical" evidence="15">
    <location>
        <begin position="7"/>
        <end position="24"/>
    </location>
</feature>
<dbReference type="Proteomes" id="UP001454036">
    <property type="component" value="Unassembled WGS sequence"/>
</dbReference>